<keyword evidence="1" id="KW-0472">Membrane</keyword>
<evidence type="ECO:0000256" key="1">
    <source>
        <dbReference type="SAM" id="Phobius"/>
    </source>
</evidence>
<dbReference type="Proteomes" id="UP000016936">
    <property type="component" value="Unassembled WGS sequence"/>
</dbReference>
<organism evidence="3 4">
    <name type="scientific">Cochliobolus heterostrophus (strain C5 / ATCC 48332 / race O)</name>
    <name type="common">Southern corn leaf blight fungus</name>
    <name type="synonym">Bipolaris maydis</name>
    <dbReference type="NCBI Taxonomy" id="701091"/>
    <lineage>
        <taxon>Eukaryota</taxon>
        <taxon>Fungi</taxon>
        <taxon>Dikarya</taxon>
        <taxon>Ascomycota</taxon>
        <taxon>Pezizomycotina</taxon>
        <taxon>Dothideomycetes</taxon>
        <taxon>Pleosporomycetidae</taxon>
        <taxon>Pleosporales</taxon>
        <taxon>Pleosporineae</taxon>
        <taxon>Pleosporaceae</taxon>
        <taxon>Bipolaris</taxon>
    </lineage>
</organism>
<protein>
    <submittedName>
        <fullName evidence="3">Uncharacterized protein</fullName>
    </submittedName>
</protein>
<dbReference type="EMBL" id="KB445569">
    <property type="protein sequence ID" value="EMD97312.1"/>
    <property type="molecule type" value="Genomic_DNA"/>
</dbReference>
<accession>M2VBL1</accession>
<name>M2VBL1_COCH5</name>
<gene>
    <name evidence="3" type="ORF">COCHEDRAFT_1164070</name>
</gene>
<reference evidence="3 4" key="1">
    <citation type="journal article" date="2012" name="PLoS Pathog.">
        <title>Diverse lifestyles and strategies of plant pathogenesis encoded in the genomes of eighteen Dothideomycetes fungi.</title>
        <authorList>
            <person name="Ohm R.A."/>
            <person name="Feau N."/>
            <person name="Henrissat B."/>
            <person name="Schoch C.L."/>
            <person name="Horwitz B.A."/>
            <person name="Barry K.W."/>
            <person name="Condon B.J."/>
            <person name="Copeland A.C."/>
            <person name="Dhillon B."/>
            <person name="Glaser F."/>
            <person name="Hesse C.N."/>
            <person name="Kosti I."/>
            <person name="LaButti K."/>
            <person name="Lindquist E.A."/>
            <person name="Lucas S."/>
            <person name="Salamov A.A."/>
            <person name="Bradshaw R.E."/>
            <person name="Ciuffetti L."/>
            <person name="Hamelin R.C."/>
            <person name="Kema G.H.J."/>
            <person name="Lawrence C."/>
            <person name="Scott J.A."/>
            <person name="Spatafora J.W."/>
            <person name="Turgeon B.G."/>
            <person name="de Wit P.J.G.M."/>
            <person name="Zhong S."/>
            <person name="Goodwin S.B."/>
            <person name="Grigoriev I.V."/>
        </authorList>
    </citation>
    <scope>NUCLEOTIDE SEQUENCE [LARGE SCALE GENOMIC DNA]</scope>
    <source>
        <strain evidence="4">C5 / ATCC 48332 / race O</strain>
    </source>
</reference>
<keyword evidence="1" id="KW-1133">Transmembrane helix</keyword>
<dbReference type="AlphaFoldDB" id="M2VBL1"/>
<sequence length="153" mass="16929">MKSSPQPPIAFPTCILCLIITPSTAGALHSLAITSFSHLNNRSSLTAPLHEHSLLSYLHYHGINMFPVLPSIVLLLFFHTPIGINTFNFHLTHAYPAPWLTSLHTNQTQPITATAMFQTTEAKVTMPLVFPCTVSRHAMTSLKTILDLISWRG</sequence>
<keyword evidence="2" id="KW-0732">Signal</keyword>
<dbReference type="OMA" id="NFHLTHA"/>
<feature type="transmembrane region" description="Helical" evidence="1">
    <location>
        <begin position="58"/>
        <end position="78"/>
    </location>
</feature>
<dbReference type="OrthoDB" id="3693446at2759"/>
<evidence type="ECO:0000256" key="2">
    <source>
        <dbReference type="SAM" id="SignalP"/>
    </source>
</evidence>
<proteinExistence type="predicted"/>
<dbReference type="HOGENOM" id="CLU_136875_0_0_1"/>
<feature type="chain" id="PRO_5004028333" evidence="2">
    <location>
        <begin position="26"/>
        <end position="153"/>
    </location>
</feature>
<evidence type="ECO:0000313" key="3">
    <source>
        <dbReference type="EMBL" id="EMD97312.1"/>
    </source>
</evidence>
<evidence type="ECO:0000313" key="4">
    <source>
        <dbReference type="Proteomes" id="UP000016936"/>
    </source>
</evidence>
<feature type="signal peptide" evidence="2">
    <location>
        <begin position="1"/>
        <end position="25"/>
    </location>
</feature>
<keyword evidence="4" id="KW-1185">Reference proteome</keyword>
<keyword evidence="1" id="KW-0812">Transmembrane</keyword>
<reference evidence="4" key="2">
    <citation type="journal article" date="2013" name="PLoS Genet.">
        <title>Comparative genome structure, secondary metabolite, and effector coding capacity across Cochliobolus pathogens.</title>
        <authorList>
            <person name="Condon B.J."/>
            <person name="Leng Y."/>
            <person name="Wu D."/>
            <person name="Bushley K.E."/>
            <person name="Ohm R.A."/>
            <person name="Otillar R."/>
            <person name="Martin J."/>
            <person name="Schackwitz W."/>
            <person name="Grimwood J."/>
            <person name="MohdZainudin N."/>
            <person name="Xue C."/>
            <person name="Wang R."/>
            <person name="Manning V.A."/>
            <person name="Dhillon B."/>
            <person name="Tu Z.J."/>
            <person name="Steffenson B.J."/>
            <person name="Salamov A."/>
            <person name="Sun H."/>
            <person name="Lowry S."/>
            <person name="LaButti K."/>
            <person name="Han J."/>
            <person name="Copeland A."/>
            <person name="Lindquist E."/>
            <person name="Barry K."/>
            <person name="Schmutz J."/>
            <person name="Baker S.E."/>
            <person name="Ciuffetti L.M."/>
            <person name="Grigoriev I.V."/>
            <person name="Zhong S."/>
            <person name="Turgeon B.G."/>
        </authorList>
    </citation>
    <scope>NUCLEOTIDE SEQUENCE [LARGE SCALE GENOMIC DNA]</scope>
    <source>
        <strain evidence="4">C5 / ATCC 48332 / race O</strain>
    </source>
</reference>